<comment type="caution">
    <text evidence="1">The sequence shown here is derived from an EMBL/GenBank/DDBJ whole genome shotgun (WGS) entry which is preliminary data.</text>
</comment>
<protein>
    <submittedName>
        <fullName evidence="1">Uncharacterized protein</fullName>
    </submittedName>
</protein>
<evidence type="ECO:0000313" key="2">
    <source>
        <dbReference type="Proteomes" id="UP000230935"/>
    </source>
</evidence>
<name>A0A2H0W138_9BACT</name>
<proteinExistence type="predicted"/>
<reference evidence="2" key="1">
    <citation type="submission" date="2017-09" db="EMBL/GenBank/DDBJ databases">
        <title>Depth-based differentiation of microbial function through sediment-hosted aquifers and enrichment of novel symbionts in the deep terrestrial subsurface.</title>
        <authorList>
            <person name="Probst A.J."/>
            <person name="Ladd B."/>
            <person name="Jarett J.K."/>
            <person name="Geller-Mcgrath D.E."/>
            <person name="Sieber C.M.K."/>
            <person name="Emerson J.B."/>
            <person name="Anantharaman K."/>
            <person name="Thomas B.C."/>
            <person name="Malmstrom R."/>
            <person name="Stieglmeier M."/>
            <person name="Klingl A."/>
            <person name="Woyke T."/>
            <person name="Ryan C.M."/>
            <person name="Banfield J.F."/>
        </authorList>
    </citation>
    <scope>NUCLEOTIDE SEQUENCE [LARGE SCALE GENOMIC DNA]</scope>
</reference>
<evidence type="ECO:0000313" key="1">
    <source>
        <dbReference type="EMBL" id="PIS05079.1"/>
    </source>
</evidence>
<dbReference type="Proteomes" id="UP000230935">
    <property type="component" value="Unassembled WGS sequence"/>
</dbReference>
<dbReference type="AlphaFoldDB" id="A0A2H0W138"/>
<organism evidence="1 2">
    <name type="scientific">Candidatus Buchananbacteria bacterium CG10_big_fil_rev_8_21_14_0_10_42_9</name>
    <dbReference type="NCBI Taxonomy" id="1974526"/>
    <lineage>
        <taxon>Bacteria</taxon>
        <taxon>Candidatus Buchananiibacteriota</taxon>
    </lineage>
</organism>
<dbReference type="EMBL" id="PEZZ01000021">
    <property type="protein sequence ID" value="PIS05079.1"/>
    <property type="molecule type" value="Genomic_DNA"/>
</dbReference>
<accession>A0A2H0W138</accession>
<gene>
    <name evidence="1" type="ORF">COT81_02845</name>
</gene>
<sequence length="108" mass="12575">MPVHKSLASSRWHHMPLSEQLGNIGSEFQRVLQWRGRDDEHFAKASARLFELIDLTLADKRWHGRLKELVRMRELVGDISSGSAYYANSEQVLSDYFLHFALRARAQH</sequence>